<dbReference type="EMBL" id="UINC01165458">
    <property type="protein sequence ID" value="SVD66861.1"/>
    <property type="molecule type" value="Genomic_DNA"/>
</dbReference>
<proteinExistence type="predicted"/>
<sequence>MFRFACFFALCSSMAAASTGPDTEKRFPQLKLPDGFKATLFACDPLIEYPSVIARGPRPGTLFVAQDYMSGLGTKIVRR</sequence>
<reference evidence="1" key="1">
    <citation type="submission" date="2018-05" db="EMBL/GenBank/DDBJ databases">
        <authorList>
            <person name="Lanie J.A."/>
            <person name="Ng W.-L."/>
            <person name="Kazmierczak K.M."/>
            <person name="Andrzejewski T.M."/>
            <person name="Davidsen T.M."/>
            <person name="Wayne K.J."/>
            <person name="Tettelin H."/>
            <person name="Glass J.I."/>
            <person name="Rusch D."/>
            <person name="Podicherti R."/>
            <person name="Tsui H.-C.T."/>
            <person name="Winkler M.E."/>
        </authorList>
    </citation>
    <scope>NUCLEOTIDE SEQUENCE</scope>
</reference>
<organism evidence="1">
    <name type="scientific">marine metagenome</name>
    <dbReference type="NCBI Taxonomy" id="408172"/>
    <lineage>
        <taxon>unclassified sequences</taxon>
        <taxon>metagenomes</taxon>
        <taxon>ecological metagenomes</taxon>
    </lineage>
</organism>
<gene>
    <name evidence="1" type="ORF">METZ01_LOCUS419715</name>
</gene>
<evidence type="ECO:0000313" key="1">
    <source>
        <dbReference type="EMBL" id="SVD66861.1"/>
    </source>
</evidence>
<name>A0A382X976_9ZZZZ</name>
<feature type="non-terminal residue" evidence="1">
    <location>
        <position position="79"/>
    </location>
</feature>
<accession>A0A382X976</accession>
<dbReference type="AlphaFoldDB" id="A0A382X976"/>
<protein>
    <submittedName>
        <fullName evidence="1">Uncharacterized protein</fullName>
    </submittedName>
</protein>